<name>A0A0Q9ZZT6_9GAMM</name>
<accession>A0A0Q9ZZT6</accession>
<dbReference type="AlphaFoldDB" id="A0A0Q9ZZT6"/>
<dbReference type="SUPFAM" id="SSF51735">
    <property type="entry name" value="NAD(P)-binding Rossmann-fold domains"/>
    <property type="match status" value="1"/>
</dbReference>
<proteinExistence type="inferred from homology"/>
<dbReference type="Gene3D" id="3.40.50.720">
    <property type="entry name" value="NAD(P)-binding Rossmann-like Domain"/>
    <property type="match status" value="1"/>
</dbReference>
<comment type="similarity">
    <text evidence="1 3">Belongs to the short-chain dehydrogenases/reductases (SDR) family.</text>
</comment>
<dbReference type="InterPro" id="IPR051911">
    <property type="entry name" value="SDR_oxidoreductase"/>
</dbReference>
<gene>
    <name evidence="5" type="ORF">ARC20_01960</name>
</gene>
<protein>
    <submittedName>
        <fullName evidence="5">Short-chain dehydrogenase</fullName>
    </submittedName>
</protein>
<dbReference type="Pfam" id="PF00106">
    <property type="entry name" value="adh_short"/>
    <property type="match status" value="1"/>
</dbReference>
<feature type="domain" description="Ketoreductase" evidence="4">
    <location>
        <begin position="11"/>
        <end position="188"/>
    </location>
</feature>
<dbReference type="Proteomes" id="UP000051802">
    <property type="component" value="Unassembled WGS sequence"/>
</dbReference>
<dbReference type="PROSITE" id="PS00061">
    <property type="entry name" value="ADH_SHORT"/>
    <property type="match status" value="1"/>
</dbReference>
<keyword evidence="6" id="KW-1185">Reference proteome</keyword>
<evidence type="ECO:0000313" key="6">
    <source>
        <dbReference type="Proteomes" id="UP000051802"/>
    </source>
</evidence>
<dbReference type="InterPro" id="IPR036291">
    <property type="entry name" value="NAD(P)-bd_dom_sf"/>
</dbReference>
<evidence type="ECO:0000259" key="4">
    <source>
        <dbReference type="SMART" id="SM00822"/>
    </source>
</evidence>
<dbReference type="EMBL" id="LLXU01000120">
    <property type="protein sequence ID" value="KRG38447.1"/>
    <property type="molecule type" value="Genomic_DNA"/>
</dbReference>
<dbReference type="NCBIfam" id="NF004824">
    <property type="entry name" value="PRK06180.1"/>
    <property type="match status" value="1"/>
</dbReference>
<dbReference type="InterPro" id="IPR002347">
    <property type="entry name" value="SDR_fam"/>
</dbReference>
<dbReference type="PANTHER" id="PTHR43976:SF16">
    <property type="entry name" value="SHORT-CHAIN DEHYDROGENASE_REDUCTASE FAMILY PROTEIN"/>
    <property type="match status" value="1"/>
</dbReference>
<sequence length="286" mass="29912">MSTNPTDRVIPTWFITGANRGLGAAIARAALRAGFNVVAAARRPASVEAALGGDHAGKLFAVALDVTDAAQVRQAVDGALARFGRIDVLVNNAGYGQLGPFEEIADEAIRTQFDTNVFGLMQVTRAVLPTMRAQRAGQIFNISSVGGLAGFAGASVYCASKFAVQGFSASLAPELAPFGIRVTSVSPGFFRTDFLDNSSIRYGDQGVADYADASSALRSQYDGYSHQQAGDPDKLADALLAVAADPRPTVHFVVGADAMDITRQELDRVQADIATWADTSAATAHA</sequence>
<evidence type="ECO:0000256" key="2">
    <source>
        <dbReference type="ARBA" id="ARBA00023002"/>
    </source>
</evidence>
<dbReference type="PRINTS" id="PR00080">
    <property type="entry name" value="SDRFAMILY"/>
</dbReference>
<dbReference type="InterPro" id="IPR020904">
    <property type="entry name" value="Sc_DH/Rdtase_CS"/>
</dbReference>
<reference evidence="5 6" key="1">
    <citation type="submission" date="2015-10" db="EMBL/GenBank/DDBJ databases">
        <title>Genome sequencing and analysis of members of genus Stenotrophomonas.</title>
        <authorList>
            <person name="Patil P.P."/>
            <person name="Midha S."/>
            <person name="Patil P.B."/>
        </authorList>
    </citation>
    <scope>NUCLEOTIDE SEQUENCE [LARGE SCALE GENOMIC DNA]</scope>
    <source>
        <strain evidence="5 6">JCM 16536</strain>
    </source>
</reference>
<dbReference type="CDD" id="cd05374">
    <property type="entry name" value="17beta-HSD-like_SDR_c"/>
    <property type="match status" value="1"/>
</dbReference>
<dbReference type="GO" id="GO:0016491">
    <property type="term" value="F:oxidoreductase activity"/>
    <property type="evidence" value="ECO:0007669"/>
    <property type="project" value="UniProtKB-KW"/>
</dbReference>
<dbReference type="PANTHER" id="PTHR43976">
    <property type="entry name" value="SHORT CHAIN DEHYDROGENASE"/>
    <property type="match status" value="1"/>
</dbReference>
<evidence type="ECO:0000313" key="5">
    <source>
        <dbReference type="EMBL" id="KRG38447.1"/>
    </source>
</evidence>
<dbReference type="PRINTS" id="PR00081">
    <property type="entry name" value="GDHRDH"/>
</dbReference>
<comment type="caution">
    <text evidence="5">The sequence shown here is derived from an EMBL/GenBank/DDBJ whole genome shotgun (WGS) entry which is preliminary data.</text>
</comment>
<evidence type="ECO:0000256" key="3">
    <source>
        <dbReference type="RuleBase" id="RU000363"/>
    </source>
</evidence>
<dbReference type="SMART" id="SM00822">
    <property type="entry name" value="PKS_KR"/>
    <property type="match status" value="1"/>
</dbReference>
<dbReference type="RefSeq" id="WP_057648708.1">
    <property type="nucleotide sequence ID" value="NZ_LLXU01000120.1"/>
</dbReference>
<dbReference type="STRING" id="676599.ARC20_01960"/>
<dbReference type="InterPro" id="IPR057326">
    <property type="entry name" value="KR_dom"/>
</dbReference>
<organism evidence="5 6">
    <name type="scientific">Stenotrophomonas panacihumi</name>
    <dbReference type="NCBI Taxonomy" id="676599"/>
    <lineage>
        <taxon>Bacteria</taxon>
        <taxon>Pseudomonadati</taxon>
        <taxon>Pseudomonadota</taxon>
        <taxon>Gammaproteobacteria</taxon>
        <taxon>Lysobacterales</taxon>
        <taxon>Lysobacteraceae</taxon>
        <taxon>Stenotrophomonas</taxon>
    </lineage>
</organism>
<dbReference type="OrthoDB" id="9775296at2"/>
<evidence type="ECO:0000256" key="1">
    <source>
        <dbReference type="ARBA" id="ARBA00006484"/>
    </source>
</evidence>
<dbReference type="FunFam" id="3.40.50.720:FF:000084">
    <property type="entry name" value="Short-chain dehydrogenase reductase"/>
    <property type="match status" value="1"/>
</dbReference>
<keyword evidence="2" id="KW-0560">Oxidoreductase</keyword>